<dbReference type="OrthoDB" id="4451586at2759"/>
<dbReference type="InterPro" id="IPR052761">
    <property type="entry name" value="Fungal_Detox/Toxin_TFs"/>
</dbReference>
<reference evidence="5 6" key="1">
    <citation type="submission" date="2020-01" db="EMBL/GenBank/DDBJ databases">
        <title>Aspergillus terreus IFO 6365 whole genome shotgun sequence.</title>
        <authorList>
            <person name="Kanamasa S."/>
            <person name="Takahashi H."/>
        </authorList>
    </citation>
    <scope>NUCLEOTIDE SEQUENCE [LARGE SCALE GENOMIC DNA]</scope>
    <source>
        <strain evidence="5 6">IFO 6365</strain>
    </source>
</reference>
<evidence type="ECO:0000259" key="4">
    <source>
        <dbReference type="SMART" id="SM00906"/>
    </source>
</evidence>
<name>A0A5M3YQ94_ASPTE</name>
<evidence type="ECO:0000256" key="1">
    <source>
        <dbReference type="ARBA" id="ARBA00023015"/>
    </source>
</evidence>
<organism evidence="5 6">
    <name type="scientific">Aspergillus terreus</name>
    <dbReference type="NCBI Taxonomy" id="33178"/>
    <lineage>
        <taxon>Eukaryota</taxon>
        <taxon>Fungi</taxon>
        <taxon>Dikarya</taxon>
        <taxon>Ascomycota</taxon>
        <taxon>Pezizomycotina</taxon>
        <taxon>Eurotiomycetes</taxon>
        <taxon>Eurotiomycetidae</taxon>
        <taxon>Eurotiales</taxon>
        <taxon>Aspergillaceae</taxon>
        <taxon>Aspergillus</taxon>
        <taxon>Aspergillus subgen. Circumdati</taxon>
    </lineage>
</organism>
<dbReference type="SMART" id="SM00906">
    <property type="entry name" value="Fungal_trans"/>
    <property type="match status" value="1"/>
</dbReference>
<comment type="caution">
    <text evidence="5">The sequence shown here is derived from an EMBL/GenBank/DDBJ whole genome shotgun (WGS) entry which is preliminary data.</text>
</comment>
<gene>
    <name evidence="5" type="ORF">ATEIFO6365_0004078400</name>
</gene>
<keyword evidence="6" id="KW-1185">Reference proteome</keyword>
<evidence type="ECO:0000313" key="5">
    <source>
        <dbReference type="EMBL" id="GFF15665.1"/>
    </source>
</evidence>
<dbReference type="CDD" id="cd12148">
    <property type="entry name" value="fungal_TF_MHR"/>
    <property type="match status" value="1"/>
</dbReference>
<dbReference type="Proteomes" id="UP000452235">
    <property type="component" value="Unassembled WGS sequence"/>
</dbReference>
<dbReference type="PANTHER" id="PTHR47425">
    <property type="entry name" value="FARB-RELATED"/>
    <property type="match status" value="1"/>
</dbReference>
<keyword evidence="3" id="KW-0539">Nucleus</keyword>
<dbReference type="VEuPathDB" id="FungiDB:ATEG_04790"/>
<evidence type="ECO:0000313" key="6">
    <source>
        <dbReference type="Proteomes" id="UP000452235"/>
    </source>
</evidence>
<dbReference type="AlphaFoldDB" id="A0A5M3YQ94"/>
<keyword evidence="1" id="KW-0805">Transcription regulation</keyword>
<proteinExistence type="predicted"/>
<dbReference type="InterPro" id="IPR007219">
    <property type="entry name" value="XnlR_reg_dom"/>
</dbReference>
<evidence type="ECO:0000256" key="3">
    <source>
        <dbReference type="ARBA" id="ARBA00023242"/>
    </source>
</evidence>
<dbReference type="PANTHER" id="PTHR47425:SF2">
    <property type="entry name" value="FARB-RELATED"/>
    <property type="match status" value="1"/>
</dbReference>
<protein>
    <submittedName>
        <fullName evidence="5">Fungal-specific transcription factor domain-domain-containing protein</fullName>
    </submittedName>
</protein>
<dbReference type="Pfam" id="PF04082">
    <property type="entry name" value="Fungal_trans"/>
    <property type="match status" value="1"/>
</dbReference>
<keyword evidence="2" id="KW-0804">Transcription</keyword>
<accession>A0A5M3YQ94</accession>
<sequence length="589" mass="66782">MTWLSNGCGFCLSNNIRCDELGEDSPCLTFRGWQLQCPPMEHGSCPDAMELECHPLCEPWPENAQLAVAKNSHPMVHWMKPLDNLIATAHELLDPPLPRAICSSILPPYIKDLPYLPFEDVQYLAAKNVFQFPDVILRNELLKTFVHNVYPYIPLLDLRPFLGAIACNNGSKSVSLLLFHAVMFSSTAFIEPEHLHRAGYTSRKAARQEFYQKARVLYDFDVETDRVVVIQAVLLMTYWHETPDDPKNFRYWMEIALSLAASTIKDLEDPDVTPPARCMWKRLWWCLYTRDRLVSLNLRQPAIIHDDDFHIPYLTIDDFGIHAFDKATMHALGDWEILRSTTHQIQLAQLFIAKAKLCTILSGLLVRNAPSTGPSDQLISTIQYTQNLEEWEAALPVELRYQSPSSQNLSKVEKTLFAYRAWLKLLFLNASSAIPRHQSALRSATPSSESETEAETLLSEQRVQSTMRAISLVAEGLYRADAIHYLPTTTVGLLLPVLAIHILNIRSGSPDQWAIGFKSFYQCMRVLEQLGEVYMLAESMAAYFEKAIGSCSDTKDAKSVSTPRLLEEVLTSAELKCFVHFVRRGETGI</sequence>
<dbReference type="GO" id="GO:0006351">
    <property type="term" value="P:DNA-templated transcription"/>
    <property type="evidence" value="ECO:0007669"/>
    <property type="project" value="InterPro"/>
</dbReference>
<dbReference type="GO" id="GO:0003677">
    <property type="term" value="F:DNA binding"/>
    <property type="evidence" value="ECO:0007669"/>
    <property type="project" value="InterPro"/>
</dbReference>
<dbReference type="GO" id="GO:0008270">
    <property type="term" value="F:zinc ion binding"/>
    <property type="evidence" value="ECO:0007669"/>
    <property type="project" value="InterPro"/>
</dbReference>
<feature type="domain" description="Xylanolytic transcriptional activator regulatory" evidence="4">
    <location>
        <begin position="253"/>
        <end position="319"/>
    </location>
</feature>
<dbReference type="EMBL" id="BLJY01000004">
    <property type="protein sequence ID" value="GFF15665.1"/>
    <property type="molecule type" value="Genomic_DNA"/>
</dbReference>
<evidence type="ECO:0000256" key="2">
    <source>
        <dbReference type="ARBA" id="ARBA00023163"/>
    </source>
</evidence>